<dbReference type="Proteomes" id="UP000642748">
    <property type="component" value="Unassembled WGS sequence"/>
</dbReference>
<dbReference type="RefSeq" id="WP_203916776.1">
    <property type="nucleotide sequence ID" value="NZ_BONZ01000013.1"/>
</dbReference>
<proteinExistence type="predicted"/>
<name>A0A8J3QNA5_9ACTN</name>
<dbReference type="AlphaFoldDB" id="A0A8J3QNA5"/>
<evidence type="ECO:0000313" key="1">
    <source>
        <dbReference type="EMBL" id="GIH13084.1"/>
    </source>
</evidence>
<evidence type="ECO:0000313" key="2">
    <source>
        <dbReference type="Proteomes" id="UP000642748"/>
    </source>
</evidence>
<sequence>MRRHRRMVGNIIQERLARLSELSRSELEQQLGLPAEHLVMGEDQRPYLMTSVLMRRPDGSIWAHVYVATGGWDEVEPVIRSAALIR</sequence>
<reference evidence="1" key="1">
    <citation type="submission" date="2021-01" db="EMBL/GenBank/DDBJ databases">
        <title>Whole genome shotgun sequence of Rugosimonospora africana NBRC 104875.</title>
        <authorList>
            <person name="Komaki H."/>
            <person name="Tamura T."/>
        </authorList>
    </citation>
    <scope>NUCLEOTIDE SEQUENCE</scope>
    <source>
        <strain evidence="1">NBRC 104875</strain>
    </source>
</reference>
<comment type="caution">
    <text evidence="1">The sequence shown here is derived from an EMBL/GenBank/DDBJ whole genome shotgun (WGS) entry which is preliminary data.</text>
</comment>
<organism evidence="1 2">
    <name type="scientific">Rugosimonospora africana</name>
    <dbReference type="NCBI Taxonomy" id="556532"/>
    <lineage>
        <taxon>Bacteria</taxon>
        <taxon>Bacillati</taxon>
        <taxon>Actinomycetota</taxon>
        <taxon>Actinomycetes</taxon>
        <taxon>Micromonosporales</taxon>
        <taxon>Micromonosporaceae</taxon>
        <taxon>Rugosimonospora</taxon>
    </lineage>
</organism>
<keyword evidence="2" id="KW-1185">Reference proteome</keyword>
<dbReference type="EMBL" id="BONZ01000013">
    <property type="protein sequence ID" value="GIH13084.1"/>
    <property type="molecule type" value="Genomic_DNA"/>
</dbReference>
<protein>
    <submittedName>
        <fullName evidence="1">Uncharacterized protein</fullName>
    </submittedName>
</protein>
<accession>A0A8J3QNA5</accession>
<gene>
    <name evidence="1" type="ORF">Raf01_12560</name>
</gene>